<evidence type="ECO:0000256" key="3">
    <source>
        <dbReference type="RuleBase" id="RU000461"/>
    </source>
</evidence>
<organism evidence="4 5">
    <name type="scientific">Acropora cervicornis</name>
    <name type="common">Staghorn coral</name>
    <dbReference type="NCBI Taxonomy" id="6130"/>
    <lineage>
        <taxon>Eukaryota</taxon>
        <taxon>Metazoa</taxon>
        <taxon>Cnidaria</taxon>
        <taxon>Anthozoa</taxon>
        <taxon>Hexacorallia</taxon>
        <taxon>Scleractinia</taxon>
        <taxon>Astrocoeniina</taxon>
        <taxon>Acroporidae</taxon>
        <taxon>Acropora</taxon>
    </lineage>
</organism>
<dbReference type="Proteomes" id="UP001249851">
    <property type="component" value="Unassembled WGS sequence"/>
</dbReference>
<dbReference type="Pfam" id="PF00067">
    <property type="entry name" value="p450"/>
    <property type="match status" value="1"/>
</dbReference>
<reference evidence="4" key="2">
    <citation type="journal article" date="2023" name="Science">
        <title>Genomic signatures of disease resistance in endangered staghorn corals.</title>
        <authorList>
            <person name="Vollmer S.V."/>
            <person name="Selwyn J.D."/>
            <person name="Despard B.A."/>
            <person name="Roesel C.L."/>
        </authorList>
    </citation>
    <scope>NUCLEOTIDE SEQUENCE</scope>
    <source>
        <strain evidence="4">K2</strain>
    </source>
</reference>
<dbReference type="PRINTS" id="PR00463">
    <property type="entry name" value="EP450I"/>
</dbReference>
<dbReference type="Gene3D" id="1.10.630.10">
    <property type="entry name" value="Cytochrome P450"/>
    <property type="match status" value="1"/>
</dbReference>
<dbReference type="InterPro" id="IPR036396">
    <property type="entry name" value="Cyt_P450_sf"/>
</dbReference>
<evidence type="ECO:0000313" key="5">
    <source>
        <dbReference type="Proteomes" id="UP001249851"/>
    </source>
</evidence>
<accession>A0AAD9QI59</accession>
<dbReference type="InterPro" id="IPR002401">
    <property type="entry name" value="Cyt_P450_E_grp-I"/>
</dbReference>
<keyword evidence="2 3" id="KW-0408">Iron</keyword>
<dbReference type="AlphaFoldDB" id="A0AAD9QI59"/>
<dbReference type="SUPFAM" id="SSF48264">
    <property type="entry name" value="Cytochrome P450"/>
    <property type="match status" value="1"/>
</dbReference>
<dbReference type="PRINTS" id="PR00385">
    <property type="entry name" value="P450"/>
</dbReference>
<sequence>MLALSFACLLSLVFMVYSSYLIYVHWTYRHIPGPKRDNFFSGNYPLLQREGKRGKILHEVVEDLRVNYGPVMVIWIYHRPILFVSDPEVARKCLVTLNLPKNSFGAKNFAFPYGQRFVGNGLVTELDHEVWQKHRSLLNPAFHRRYLMNLMTAFNSSCDLFLNKLDEMADGKTVVDMAEEFARVTMDVIGKVAFDVDLDVIIDKNSPFPAALTETLKGVQESFFAPFWQVDLSSISVQKRLSKTTKFLRDYAKKVIQERQEAISRKDDTPSDILNHILFVAKAEPSLTLEYLVDEFVTFFVAGQETTSNQLSFTLYEILKHPYIEDRIVQEIETVLGSCQFVKYNDLGNLLYLGQTLKEGLRLHSPVGGTSRITVKEEDLGGYLVPGNTSVSVSLFVLHHLPEVWPEPKKFDPDRFSPESKISSNALRSAYFPFSFGPRTCIGQTFAQFEAQVLMARLLQEFELTLLEGQNEIQHEQRLTVKPRGGVLCTIKRRGDNQR</sequence>
<keyword evidence="5" id="KW-1185">Reference proteome</keyword>
<feature type="binding site" description="axial binding residue" evidence="2">
    <location>
        <position position="441"/>
    </location>
    <ligand>
        <name>heme</name>
        <dbReference type="ChEBI" id="CHEBI:30413"/>
    </ligand>
    <ligandPart>
        <name>Fe</name>
        <dbReference type="ChEBI" id="CHEBI:18248"/>
    </ligandPart>
</feature>
<dbReference type="GO" id="GO:0006707">
    <property type="term" value="P:cholesterol catabolic process"/>
    <property type="evidence" value="ECO:0007669"/>
    <property type="project" value="InterPro"/>
</dbReference>
<dbReference type="InterPro" id="IPR017972">
    <property type="entry name" value="Cyt_P450_CS"/>
</dbReference>
<keyword evidence="3" id="KW-0560">Oxidoreductase</keyword>
<keyword evidence="2 3" id="KW-0479">Metal-binding</keyword>
<comment type="cofactor">
    <cofactor evidence="2">
        <name>heme</name>
        <dbReference type="ChEBI" id="CHEBI:30413"/>
    </cofactor>
</comment>
<keyword evidence="2 3" id="KW-0349">Heme</keyword>
<comment type="caution">
    <text evidence="4">The sequence shown here is derived from an EMBL/GenBank/DDBJ whole genome shotgun (WGS) entry which is preliminary data.</text>
</comment>
<reference evidence="4" key="1">
    <citation type="journal article" date="2023" name="G3 (Bethesda)">
        <title>Whole genome assembly and annotation of the endangered Caribbean coral Acropora cervicornis.</title>
        <authorList>
            <person name="Selwyn J.D."/>
            <person name="Vollmer S.V."/>
        </authorList>
    </citation>
    <scope>NUCLEOTIDE SEQUENCE</scope>
    <source>
        <strain evidence="4">K2</strain>
    </source>
</reference>
<protein>
    <submittedName>
        <fullName evidence="4">Cholesterol 24-hydroxylase</fullName>
    </submittedName>
</protein>
<keyword evidence="3" id="KW-0503">Monooxygenase</keyword>
<dbReference type="GO" id="GO:0005506">
    <property type="term" value="F:iron ion binding"/>
    <property type="evidence" value="ECO:0007669"/>
    <property type="project" value="InterPro"/>
</dbReference>
<comment type="similarity">
    <text evidence="1 3">Belongs to the cytochrome P450 family.</text>
</comment>
<name>A0AAD9QI59_ACRCE</name>
<dbReference type="GO" id="GO:0033781">
    <property type="term" value="F:cholesterol 24-hydroxylase activity"/>
    <property type="evidence" value="ECO:0007669"/>
    <property type="project" value="InterPro"/>
</dbReference>
<dbReference type="InterPro" id="IPR039983">
    <property type="entry name" value="CYP46A1"/>
</dbReference>
<dbReference type="PANTHER" id="PTHR24293:SF0">
    <property type="entry name" value="CYP46A1 PROTEIN-RELATED"/>
    <property type="match status" value="1"/>
</dbReference>
<dbReference type="InterPro" id="IPR001128">
    <property type="entry name" value="Cyt_P450"/>
</dbReference>
<dbReference type="EMBL" id="JARQWQ010000031">
    <property type="protein sequence ID" value="KAK2561702.1"/>
    <property type="molecule type" value="Genomic_DNA"/>
</dbReference>
<evidence type="ECO:0000256" key="1">
    <source>
        <dbReference type="ARBA" id="ARBA00010617"/>
    </source>
</evidence>
<evidence type="ECO:0000313" key="4">
    <source>
        <dbReference type="EMBL" id="KAK2561702.1"/>
    </source>
</evidence>
<dbReference type="CDD" id="cd20613">
    <property type="entry name" value="CYP46A1-like"/>
    <property type="match status" value="1"/>
</dbReference>
<dbReference type="PANTHER" id="PTHR24293">
    <property type="entry name" value="CYTOCHROME P450 FAMILY 46 SUBFAMILY A"/>
    <property type="match status" value="1"/>
</dbReference>
<gene>
    <name evidence="4" type="ORF">P5673_015062</name>
</gene>
<proteinExistence type="inferred from homology"/>
<dbReference type="PROSITE" id="PS00086">
    <property type="entry name" value="CYTOCHROME_P450"/>
    <property type="match status" value="1"/>
</dbReference>
<evidence type="ECO:0000256" key="2">
    <source>
        <dbReference type="PIRSR" id="PIRSR602401-1"/>
    </source>
</evidence>
<dbReference type="GO" id="GO:0020037">
    <property type="term" value="F:heme binding"/>
    <property type="evidence" value="ECO:0007669"/>
    <property type="project" value="InterPro"/>
</dbReference>